<sequence length="229" mass="26323">MKKLTLIGLFITALLLMVSAAALAEEPAPQSSVTGIFGVDGYGDLDLHLGEKTNLEAHYQYDALTTGLKYRFSDKIAVKGGVRYDTEAEDYNGYAGLDFSIPFGTNLRLTGFYDTGYRGEDWARYEAAVRIQMYPRIFLFAGVRGENGDDIIIYDYNDDNQPQLFLRGDLGWQWNKWELHLQPMLYIEGEFFHDYQLKYHVSDQTSLVLDINSQYDKDPKYRVGFQHKF</sequence>
<dbReference type="SUPFAM" id="SSF56935">
    <property type="entry name" value="Porins"/>
    <property type="match status" value="1"/>
</dbReference>
<name>A0A4R1RH00_HYDET</name>
<keyword evidence="1" id="KW-0732">Signal</keyword>
<dbReference type="OrthoDB" id="6679728at2"/>
<protein>
    <recommendedName>
        <fullName evidence="4">Outer membrane protein with beta-barrel domain</fullName>
    </recommendedName>
</protein>
<dbReference type="AlphaFoldDB" id="A0A4R1RH00"/>
<comment type="caution">
    <text evidence="2">The sequence shown here is derived from an EMBL/GenBank/DDBJ whole genome shotgun (WGS) entry which is preliminary data.</text>
</comment>
<organism evidence="2 3">
    <name type="scientific">Hydrogenispora ethanolica</name>
    <dbReference type="NCBI Taxonomy" id="1082276"/>
    <lineage>
        <taxon>Bacteria</taxon>
        <taxon>Bacillati</taxon>
        <taxon>Bacillota</taxon>
        <taxon>Hydrogenispora</taxon>
    </lineage>
</organism>
<evidence type="ECO:0008006" key="4">
    <source>
        <dbReference type="Google" id="ProtNLM"/>
    </source>
</evidence>
<feature type="signal peptide" evidence="1">
    <location>
        <begin position="1"/>
        <end position="24"/>
    </location>
</feature>
<evidence type="ECO:0000313" key="3">
    <source>
        <dbReference type="Proteomes" id="UP000295008"/>
    </source>
</evidence>
<dbReference type="RefSeq" id="WP_132014976.1">
    <property type="nucleotide sequence ID" value="NZ_SLUN01000017.1"/>
</dbReference>
<keyword evidence="3" id="KW-1185">Reference proteome</keyword>
<proteinExistence type="predicted"/>
<accession>A0A4R1RH00</accession>
<evidence type="ECO:0000313" key="2">
    <source>
        <dbReference type="EMBL" id="TCL65301.1"/>
    </source>
</evidence>
<evidence type="ECO:0000256" key="1">
    <source>
        <dbReference type="SAM" id="SignalP"/>
    </source>
</evidence>
<reference evidence="2 3" key="1">
    <citation type="submission" date="2019-03" db="EMBL/GenBank/DDBJ databases">
        <title>Genomic Encyclopedia of Type Strains, Phase IV (KMG-IV): sequencing the most valuable type-strain genomes for metagenomic binning, comparative biology and taxonomic classification.</title>
        <authorList>
            <person name="Goeker M."/>
        </authorList>
    </citation>
    <scope>NUCLEOTIDE SEQUENCE [LARGE SCALE GENOMIC DNA]</scope>
    <source>
        <strain evidence="2 3">LX-B</strain>
    </source>
</reference>
<feature type="chain" id="PRO_5020732407" description="Outer membrane protein with beta-barrel domain" evidence="1">
    <location>
        <begin position="25"/>
        <end position="229"/>
    </location>
</feature>
<dbReference type="Proteomes" id="UP000295008">
    <property type="component" value="Unassembled WGS sequence"/>
</dbReference>
<gene>
    <name evidence="2" type="ORF">EDC14_101749</name>
</gene>
<dbReference type="EMBL" id="SLUN01000017">
    <property type="protein sequence ID" value="TCL65301.1"/>
    <property type="molecule type" value="Genomic_DNA"/>
</dbReference>